<evidence type="ECO:0000256" key="1">
    <source>
        <dbReference type="SAM" id="MobiDB-lite"/>
    </source>
</evidence>
<keyword evidence="2" id="KW-1133">Transmembrane helix</keyword>
<evidence type="ECO:0000313" key="3">
    <source>
        <dbReference type="EMBL" id="MBR7837319.1"/>
    </source>
</evidence>
<dbReference type="Proteomes" id="UP000675781">
    <property type="component" value="Unassembled WGS sequence"/>
</dbReference>
<feature type="transmembrane region" description="Helical" evidence="2">
    <location>
        <begin position="35"/>
        <end position="54"/>
    </location>
</feature>
<organism evidence="3 4">
    <name type="scientific">Actinospica durhamensis</name>
    <dbReference type="NCBI Taxonomy" id="1508375"/>
    <lineage>
        <taxon>Bacteria</taxon>
        <taxon>Bacillati</taxon>
        <taxon>Actinomycetota</taxon>
        <taxon>Actinomycetes</taxon>
        <taxon>Catenulisporales</taxon>
        <taxon>Actinospicaceae</taxon>
        <taxon>Actinospica</taxon>
    </lineage>
</organism>
<protein>
    <submittedName>
        <fullName evidence="3">AtpZ/AtpI family protein</fullName>
    </submittedName>
</protein>
<keyword evidence="4" id="KW-1185">Reference proteome</keyword>
<keyword evidence="2" id="KW-0812">Transmembrane</keyword>
<feature type="region of interest" description="Disordered" evidence="1">
    <location>
        <begin position="1"/>
        <end position="22"/>
    </location>
</feature>
<feature type="compositionally biased region" description="Basic and acidic residues" evidence="1">
    <location>
        <begin position="8"/>
        <end position="22"/>
    </location>
</feature>
<evidence type="ECO:0000256" key="2">
    <source>
        <dbReference type="SAM" id="Phobius"/>
    </source>
</evidence>
<proteinExistence type="predicted"/>
<name>A0A941EZR5_9ACTN</name>
<dbReference type="EMBL" id="JAGSOG010000195">
    <property type="protein sequence ID" value="MBR7837319.1"/>
    <property type="molecule type" value="Genomic_DNA"/>
</dbReference>
<dbReference type="RefSeq" id="WP_212531787.1">
    <property type="nucleotide sequence ID" value="NZ_JAGSOG010000195.1"/>
</dbReference>
<reference evidence="3" key="1">
    <citation type="submission" date="2021-04" db="EMBL/GenBank/DDBJ databases">
        <title>Genome based classification of Actinospica acidithermotolerans sp. nov., an actinobacterium isolated from an Indonesian hot spring.</title>
        <authorList>
            <person name="Kusuma A.B."/>
            <person name="Putra K.E."/>
            <person name="Nafisah S."/>
            <person name="Loh J."/>
            <person name="Nouioui I."/>
            <person name="Goodfellow M."/>
        </authorList>
    </citation>
    <scope>NUCLEOTIDE SEQUENCE</scope>
    <source>
        <strain evidence="3">CSCA 57</strain>
    </source>
</reference>
<dbReference type="AlphaFoldDB" id="A0A941EZR5"/>
<sequence>MSPKTRPSHAEPDPRQRDEDDAIERERAEGREMDSMMWTIVGHMAASMLVYGGLGYLLGRWLGHPILLLFGVLFGMVLSLVYTIWLANRSGRDR</sequence>
<keyword evidence="2" id="KW-0472">Membrane</keyword>
<accession>A0A941EZR5</accession>
<comment type="caution">
    <text evidence="3">The sequence shown here is derived from an EMBL/GenBank/DDBJ whole genome shotgun (WGS) entry which is preliminary data.</text>
</comment>
<gene>
    <name evidence="3" type="ORF">KDL01_28835</name>
</gene>
<feature type="transmembrane region" description="Helical" evidence="2">
    <location>
        <begin position="66"/>
        <end position="87"/>
    </location>
</feature>
<evidence type="ECO:0000313" key="4">
    <source>
        <dbReference type="Proteomes" id="UP000675781"/>
    </source>
</evidence>